<dbReference type="PANTHER" id="PTHR33877:SF2">
    <property type="entry name" value="OS07G0170200 PROTEIN"/>
    <property type="match status" value="1"/>
</dbReference>
<dbReference type="GO" id="GO:0004519">
    <property type="term" value="F:endonuclease activity"/>
    <property type="evidence" value="ECO:0007669"/>
    <property type="project" value="UniProtKB-KW"/>
</dbReference>
<comment type="caution">
    <text evidence="2">The sequence shown here is derived from an EMBL/GenBank/DDBJ whole genome shotgun (WGS) entry which is preliminary data.</text>
</comment>
<protein>
    <submittedName>
        <fullName evidence="2">HNH endonuclease</fullName>
    </submittedName>
</protein>
<dbReference type="InterPro" id="IPR052892">
    <property type="entry name" value="NA-targeting_endonuclease"/>
</dbReference>
<dbReference type="Proteomes" id="UP001168552">
    <property type="component" value="Unassembled WGS sequence"/>
</dbReference>
<dbReference type="EMBL" id="JAUHJS010000007">
    <property type="protein sequence ID" value="MDN4166664.1"/>
    <property type="molecule type" value="Genomic_DNA"/>
</dbReference>
<reference evidence="2" key="1">
    <citation type="submission" date="2023-06" db="EMBL/GenBank/DDBJ databases">
        <title>Cytophagales bacterium Strain LB-30, isolated from soil.</title>
        <authorList>
            <person name="Liu B."/>
        </authorList>
    </citation>
    <scope>NUCLEOTIDE SEQUENCE</scope>
    <source>
        <strain evidence="2">LB-30</strain>
    </source>
</reference>
<evidence type="ECO:0000313" key="3">
    <source>
        <dbReference type="Proteomes" id="UP001168552"/>
    </source>
</evidence>
<keyword evidence="2" id="KW-0540">Nuclease</keyword>
<evidence type="ECO:0000259" key="1">
    <source>
        <dbReference type="SMART" id="SM00507"/>
    </source>
</evidence>
<evidence type="ECO:0000313" key="2">
    <source>
        <dbReference type="EMBL" id="MDN4166664.1"/>
    </source>
</evidence>
<sequence length="171" mass="19284">MKSSVLVLNQDYSPITVCSVHRAFLLVFLEKAELVASAVNQSLRSVNQSFPMPSVIRLNRYINIPYKGVVLTRHNIFRRDNHTCQYCGSTRDLTLDHVVPSSKGGKSSWTNLVTACKRCNTRKGDHTPEEVGMALHKRPIKPSYATFLRDFAGYNKAEWLPYLGKSATIEP</sequence>
<dbReference type="CDD" id="cd00085">
    <property type="entry name" value="HNHc"/>
    <property type="match status" value="1"/>
</dbReference>
<keyword evidence="2" id="KW-0255">Endonuclease</keyword>
<name>A0ABT8F8T7_9BACT</name>
<keyword evidence="3" id="KW-1185">Reference proteome</keyword>
<keyword evidence="2" id="KW-0378">Hydrolase</keyword>
<dbReference type="InterPro" id="IPR003615">
    <property type="entry name" value="HNH_nuc"/>
</dbReference>
<dbReference type="PANTHER" id="PTHR33877">
    <property type="entry name" value="SLL1193 PROTEIN"/>
    <property type="match status" value="1"/>
</dbReference>
<dbReference type="SMART" id="SM00507">
    <property type="entry name" value="HNHc"/>
    <property type="match status" value="1"/>
</dbReference>
<dbReference type="InterPro" id="IPR029471">
    <property type="entry name" value="HNH_5"/>
</dbReference>
<dbReference type="Gene3D" id="1.10.30.50">
    <property type="match status" value="1"/>
</dbReference>
<proteinExistence type="predicted"/>
<organism evidence="2 3">
    <name type="scientific">Shiella aurantiaca</name>
    <dbReference type="NCBI Taxonomy" id="3058365"/>
    <lineage>
        <taxon>Bacteria</taxon>
        <taxon>Pseudomonadati</taxon>
        <taxon>Bacteroidota</taxon>
        <taxon>Cytophagia</taxon>
        <taxon>Cytophagales</taxon>
        <taxon>Shiellaceae</taxon>
        <taxon>Shiella</taxon>
    </lineage>
</organism>
<feature type="domain" description="HNH nuclease" evidence="1">
    <location>
        <begin position="71"/>
        <end position="121"/>
    </location>
</feature>
<dbReference type="Pfam" id="PF14279">
    <property type="entry name" value="HNH_5"/>
    <property type="match status" value="1"/>
</dbReference>
<gene>
    <name evidence="2" type="ORF">QWY31_14230</name>
</gene>
<accession>A0ABT8F8T7</accession>